<dbReference type="InterPro" id="IPR029045">
    <property type="entry name" value="ClpP/crotonase-like_dom_sf"/>
</dbReference>
<dbReference type="InterPro" id="IPR001753">
    <property type="entry name" value="Enoyl-CoA_hydra/iso"/>
</dbReference>
<evidence type="ECO:0000256" key="4">
    <source>
        <dbReference type="RuleBase" id="RU003707"/>
    </source>
</evidence>
<dbReference type="InterPro" id="IPR018376">
    <property type="entry name" value="Enoyl-CoA_hyd/isom_CS"/>
</dbReference>
<dbReference type="CDD" id="cd06558">
    <property type="entry name" value="crotonase-like"/>
    <property type="match status" value="1"/>
</dbReference>
<evidence type="ECO:0000256" key="1">
    <source>
        <dbReference type="ARBA" id="ARBA00005254"/>
    </source>
</evidence>
<sequence>MTAPVLTRDDGPAVHVTIDRPEARNALSPAVLAGLRDALDHAEEAGAGIVVLRGTGGTLSAGADLHHVRRMLADGARDELGAYLVDIGAVCDRLESGPWVSVAVVEGYALAGGCELLLACDLSVVTEDALVGDRHLEHGLLPGAGGSVRLPRALPAPLARRLLYTGEMIDGATAGAWGLVSHTAAPGGSEEVLAALVARLARHGPDALARMKQRYRAAAPAADPGLLAAERAALLEHLTTSRTVTDGLAAFARRTRNPQEAP</sequence>
<comment type="caution">
    <text evidence="5">The sequence shown here is derived from an EMBL/GenBank/DDBJ whole genome shotgun (WGS) entry which is preliminary data.</text>
</comment>
<reference evidence="5 6" key="1">
    <citation type="submission" date="2024-03" db="EMBL/GenBank/DDBJ databases">
        <title>Actinomycetospora sp. OC33-EN08, a novel actinomycete isolated from wild orchid (Aerides multiflora).</title>
        <authorList>
            <person name="Suriyachadkun C."/>
        </authorList>
    </citation>
    <scope>NUCLEOTIDE SEQUENCE [LARGE SCALE GENOMIC DNA]</scope>
    <source>
        <strain evidence="5 6">OC33-EN08</strain>
    </source>
</reference>
<keyword evidence="3" id="KW-0456">Lyase</keyword>
<dbReference type="SUPFAM" id="SSF52096">
    <property type="entry name" value="ClpP/crotonase"/>
    <property type="match status" value="1"/>
</dbReference>
<dbReference type="PROSITE" id="PS00166">
    <property type="entry name" value="ENOYL_COA_HYDRATASE"/>
    <property type="match status" value="1"/>
</dbReference>
<evidence type="ECO:0000313" key="6">
    <source>
        <dbReference type="Proteomes" id="UP001385809"/>
    </source>
</evidence>
<keyword evidence="6" id="KW-1185">Reference proteome</keyword>
<evidence type="ECO:0000256" key="3">
    <source>
        <dbReference type="ARBA" id="ARBA00023239"/>
    </source>
</evidence>
<name>A0ABU8MHS9_9PSEU</name>
<keyword evidence="2" id="KW-0443">Lipid metabolism</keyword>
<evidence type="ECO:0000313" key="5">
    <source>
        <dbReference type="EMBL" id="MEJ2866205.1"/>
    </source>
</evidence>
<protein>
    <submittedName>
        <fullName evidence="5">Enoyl-CoA hydratase/isomerase family protein</fullName>
    </submittedName>
</protein>
<dbReference type="PANTHER" id="PTHR11941:SF169">
    <property type="entry name" value="(7AS)-7A-METHYL-1,5-DIOXO-2,3,5,6,7,7A-HEXAHYDRO-1H-INDENE-CARBOXYL-COA HYDROLASE"/>
    <property type="match status" value="1"/>
</dbReference>
<dbReference type="RefSeq" id="WP_337692832.1">
    <property type="nucleotide sequence ID" value="NZ_JBBEGN010000001.1"/>
</dbReference>
<organism evidence="5 6">
    <name type="scientific">Actinomycetospora aurantiaca</name>
    <dbReference type="NCBI Taxonomy" id="3129233"/>
    <lineage>
        <taxon>Bacteria</taxon>
        <taxon>Bacillati</taxon>
        <taxon>Actinomycetota</taxon>
        <taxon>Actinomycetes</taxon>
        <taxon>Pseudonocardiales</taxon>
        <taxon>Pseudonocardiaceae</taxon>
        <taxon>Actinomycetospora</taxon>
    </lineage>
</organism>
<comment type="similarity">
    <text evidence="1 4">Belongs to the enoyl-CoA hydratase/isomerase family.</text>
</comment>
<dbReference type="EMBL" id="JBBEGN010000001">
    <property type="protein sequence ID" value="MEJ2866205.1"/>
    <property type="molecule type" value="Genomic_DNA"/>
</dbReference>
<accession>A0ABU8MHS9</accession>
<proteinExistence type="inferred from homology"/>
<dbReference type="Gene3D" id="3.90.226.10">
    <property type="entry name" value="2-enoyl-CoA Hydratase, Chain A, domain 1"/>
    <property type="match status" value="1"/>
</dbReference>
<evidence type="ECO:0000256" key="2">
    <source>
        <dbReference type="ARBA" id="ARBA00023098"/>
    </source>
</evidence>
<dbReference type="PANTHER" id="PTHR11941">
    <property type="entry name" value="ENOYL-COA HYDRATASE-RELATED"/>
    <property type="match status" value="1"/>
</dbReference>
<dbReference type="Pfam" id="PF00378">
    <property type="entry name" value="ECH_1"/>
    <property type="match status" value="1"/>
</dbReference>
<gene>
    <name evidence="5" type="ORF">WCD74_00420</name>
</gene>
<dbReference type="Proteomes" id="UP001385809">
    <property type="component" value="Unassembled WGS sequence"/>
</dbReference>